<gene>
    <name evidence="1" type="ORF">MAR_015580</name>
</gene>
<sequence length="272" mass="30337">MPFLKLRTSLKKMTTNRSRSMILLPGLKTISKAQNFQAYGYTYMKSILKEHFGNRIIQIEINGKTNVLIFRSTAKAILNDFHANRKADPETEKKRIIETAAKLIKDDINSVETSHDVYPDCDTLKSEEDAINFFRKASGFYLKGDPTKSYSGTTANWVRNPGSPPLFITLFGRYSSPAWVLLLLQRGADFLSNAVVSHTTGIHGFSGEFIQKAADNVDHNIRTLDGNNTYHGMGMIASVTPATKSTNPILRANVTPHDISMAGKVPILFHKE</sequence>
<name>A0ABY7FLK1_MYAAR</name>
<evidence type="ECO:0000313" key="2">
    <source>
        <dbReference type="Proteomes" id="UP001164746"/>
    </source>
</evidence>
<accession>A0ABY7FLK1</accession>
<evidence type="ECO:0000313" key="1">
    <source>
        <dbReference type="EMBL" id="WAR21606.1"/>
    </source>
</evidence>
<dbReference type="EMBL" id="CP111023">
    <property type="protein sequence ID" value="WAR21606.1"/>
    <property type="molecule type" value="Genomic_DNA"/>
</dbReference>
<organism evidence="1 2">
    <name type="scientific">Mya arenaria</name>
    <name type="common">Soft-shell clam</name>
    <dbReference type="NCBI Taxonomy" id="6604"/>
    <lineage>
        <taxon>Eukaryota</taxon>
        <taxon>Metazoa</taxon>
        <taxon>Spiralia</taxon>
        <taxon>Lophotrochozoa</taxon>
        <taxon>Mollusca</taxon>
        <taxon>Bivalvia</taxon>
        <taxon>Autobranchia</taxon>
        <taxon>Heteroconchia</taxon>
        <taxon>Euheterodonta</taxon>
        <taxon>Imparidentia</taxon>
        <taxon>Neoheterodontei</taxon>
        <taxon>Myida</taxon>
        <taxon>Myoidea</taxon>
        <taxon>Myidae</taxon>
        <taxon>Mya</taxon>
    </lineage>
</organism>
<dbReference type="Proteomes" id="UP001164746">
    <property type="component" value="Chromosome 12"/>
</dbReference>
<keyword evidence="2" id="KW-1185">Reference proteome</keyword>
<reference evidence="1" key="1">
    <citation type="submission" date="2022-11" db="EMBL/GenBank/DDBJ databases">
        <title>Centuries of genome instability and evolution in soft-shell clam transmissible cancer (bioRxiv).</title>
        <authorList>
            <person name="Hart S.F.M."/>
            <person name="Yonemitsu M.A."/>
            <person name="Giersch R.M."/>
            <person name="Beal B.F."/>
            <person name="Arriagada G."/>
            <person name="Davis B.W."/>
            <person name="Ostrander E.A."/>
            <person name="Goff S.P."/>
            <person name="Metzger M.J."/>
        </authorList>
    </citation>
    <scope>NUCLEOTIDE SEQUENCE</scope>
    <source>
        <strain evidence="1">MELC-2E11</strain>
        <tissue evidence="1">Siphon/mantle</tissue>
    </source>
</reference>
<protein>
    <submittedName>
        <fullName evidence="1">Uncharacterized protein</fullName>
    </submittedName>
</protein>
<proteinExistence type="predicted"/>